<proteinExistence type="predicted"/>
<dbReference type="EMBL" id="KN847318">
    <property type="protein sequence ID" value="KIW57836.1"/>
    <property type="molecule type" value="Genomic_DNA"/>
</dbReference>
<name>A0A0D2BZF8_9EURO</name>
<dbReference type="HOGENOM" id="CLU_2346703_0_0_1"/>
<reference evidence="2 3" key="1">
    <citation type="submission" date="2015-01" db="EMBL/GenBank/DDBJ databases">
        <title>The Genome Sequence of Exophiala xenobiotica CBS118157.</title>
        <authorList>
            <consortium name="The Broad Institute Genomics Platform"/>
            <person name="Cuomo C."/>
            <person name="de Hoog S."/>
            <person name="Gorbushina A."/>
            <person name="Stielow B."/>
            <person name="Teixiera M."/>
            <person name="Abouelleil A."/>
            <person name="Chapman S.B."/>
            <person name="Priest M."/>
            <person name="Young S.K."/>
            <person name="Wortman J."/>
            <person name="Nusbaum C."/>
            <person name="Birren B."/>
        </authorList>
    </citation>
    <scope>NUCLEOTIDE SEQUENCE [LARGE SCALE GENOMIC DNA]</scope>
    <source>
        <strain evidence="2 3">CBS 118157</strain>
    </source>
</reference>
<keyword evidence="1" id="KW-0812">Transmembrane</keyword>
<keyword evidence="3" id="KW-1185">Reference proteome</keyword>
<keyword evidence="1" id="KW-0472">Membrane</keyword>
<dbReference type="Proteomes" id="UP000054342">
    <property type="component" value="Unassembled WGS sequence"/>
</dbReference>
<evidence type="ECO:0000313" key="2">
    <source>
        <dbReference type="EMBL" id="KIW57836.1"/>
    </source>
</evidence>
<gene>
    <name evidence="2" type="ORF">PV05_02393</name>
</gene>
<feature type="transmembrane region" description="Helical" evidence="1">
    <location>
        <begin position="63"/>
        <end position="85"/>
    </location>
</feature>
<accession>A0A0D2BZF8</accession>
<evidence type="ECO:0000313" key="3">
    <source>
        <dbReference type="Proteomes" id="UP000054342"/>
    </source>
</evidence>
<sequence>MDAQFFATFFKVAFHISIFTNPTSVVTPAKHSSIDWALEPVDENMLNDQTAQGYARQAELVTVYHVAFVLLVQAIIIAFIGDAYYRGRPPRYFTAAD</sequence>
<evidence type="ECO:0000256" key="1">
    <source>
        <dbReference type="SAM" id="Phobius"/>
    </source>
</evidence>
<dbReference type="GeneID" id="25324301"/>
<protein>
    <submittedName>
        <fullName evidence="2">Uncharacterized protein</fullName>
    </submittedName>
</protein>
<dbReference type="RefSeq" id="XP_013318420.1">
    <property type="nucleotide sequence ID" value="XM_013462966.1"/>
</dbReference>
<keyword evidence="1" id="KW-1133">Transmembrane helix</keyword>
<dbReference type="AlphaFoldDB" id="A0A0D2BZF8"/>
<organism evidence="2 3">
    <name type="scientific">Exophiala xenobiotica</name>
    <dbReference type="NCBI Taxonomy" id="348802"/>
    <lineage>
        <taxon>Eukaryota</taxon>
        <taxon>Fungi</taxon>
        <taxon>Dikarya</taxon>
        <taxon>Ascomycota</taxon>
        <taxon>Pezizomycotina</taxon>
        <taxon>Eurotiomycetes</taxon>
        <taxon>Chaetothyriomycetidae</taxon>
        <taxon>Chaetothyriales</taxon>
        <taxon>Herpotrichiellaceae</taxon>
        <taxon>Exophiala</taxon>
    </lineage>
</organism>